<evidence type="ECO:0000256" key="1">
    <source>
        <dbReference type="SAM" id="Phobius"/>
    </source>
</evidence>
<feature type="non-terminal residue" evidence="2">
    <location>
        <position position="1"/>
    </location>
</feature>
<proteinExistence type="predicted"/>
<evidence type="ECO:0000313" key="2">
    <source>
        <dbReference type="EMBL" id="KKK92498.1"/>
    </source>
</evidence>
<gene>
    <name evidence="2" type="ORF">LCGC14_2702360</name>
</gene>
<dbReference type="AlphaFoldDB" id="A0A0F8ZFH8"/>
<keyword evidence="1" id="KW-1133">Transmembrane helix</keyword>
<keyword evidence="1" id="KW-0812">Transmembrane</keyword>
<comment type="caution">
    <text evidence="2">The sequence shown here is derived from an EMBL/GenBank/DDBJ whole genome shotgun (WGS) entry which is preliminary data.</text>
</comment>
<protein>
    <submittedName>
        <fullName evidence="2">Uncharacterized protein</fullName>
    </submittedName>
</protein>
<keyword evidence="1" id="KW-0472">Membrane</keyword>
<sequence>YLLVNPYFFGAISFGRFGFGFALAVLALTRGVWLADDEIPACDTIVSPQRAGSVASRHVAPIRYRLADAIAFLRELLHGRLRLSILHAIRWHVPT</sequence>
<organism evidence="2">
    <name type="scientific">marine sediment metagenome</name>
    <dbReference type="NCBI Taxonomy" id="412755"/>
    <lineage>
        <taxon>unclassified sequences</taxon>
        <taxon>metagenomes</taxon>
        <taxon>ecological metagenomes</taxon>
    </lineage>
</organism>
<accession>A0A0F8ZFH8</accession>
<feature type="transmembrane region" description="Helical" evidence="1">
    <location>
        <begin position="6"/>
        <end position="28"/>
    </location>
</feature>
<reference evidence="2" key="1">
    <citation type="journal article" date="2015" name="Nature">
        <title>Complex archaea that bridge the gap between prokaryotes and eukaryotes.</title>
        <authorList>
            <person name="Spang A."/>
            <person name="Saw J.H."/>
            <person name="Jorgensen S.L."/>
            <person name="Zaremba-Niedzwiedzka K."/>
            <person name="Martijn J."/>
            <person name="Lind A.E."/>
            <person name="van Eijk R."/>
            <person name="Schleper C."/>
            <person name="Guy L."/>
            <person name="Ettema T.J."/>
        </authorList>
    </citation>
    <scope>NUCLEOTIDE SEQUENCE</scope>
</reference>
<name>A0A0F8ZFH8_9ZZZZ</name>
<dbReference type="EMBL" id="LAZR01048189">
    <property type="protein sequence ID" value="KKK92498.1"/>
    <property type="molecule type" value="Genomic_DNA"/>
</dbReference>